<dbReference type="InterPro" id="IPR005538">
    <property type="entry name" value="LrgA/CidA"/>
</dbReference>
<keyword evidence="5 6" id="KW-0472">Membrane</keyword>
<protein>
    <submittedName>
        <fullName evidence="8">CidA/LrgA family protein</fullName>
    </submittedName>
</protein>
<gene>
    <name evidence="8" type="ORF">DXB93_15590</name>
    <name evidence="7" type="ORF">PM738_09785</name>
</gene>
<reference evidence="7" key="2">
    <citation type="submission" date="2023-01" db="EMBL/GenBank/DDBJ databases">
        <title>Human gut microbiome strain richness.</title>
        <authorList>
            <person name="Chen-Liaw A."/>
        </authorList>
    </citation>
    <scope>NUCLEOTIDE SEQUENCE</scope>
    <source>
        <strain evidence="7">1001217st2_G6_1001217B_191108</strain>
    </source>
</reference>
<evidence type="ECO:0000256" key="5">
    <source>
        <dbReference type="ARBA" id="ARBA00023136"/>
    </source>
</evidence>
<evidence type="ECO:0000256" key="3">
    <source>
        <dbReference type="ARBA" id="ARBA00022692"/>
    </source>
</evidence>
<dbReference type="Proteomes" id="UP001211987">
    <property type="component" value="Unassembled WGS sequence"/>
</dbReference>
<feature type="transmembrane region" description="Helical" evidence="6">
    <location>
        <begin position="30"/>
        <end position="47"/>
    </location>
</feature>
<keyword evidence="4 6" id="KW-1133">Transmembrane helix</keyword>
<evidence type="ECO:0000256" key="1">
    <source>
        <dbReference type="ARBA" id="ARBA00004651"/>
    </source>
</evidence>
<evidence type="ECO:0000256" key="6">
    <source>
        <dbReference type="SAM" id="Phobius"/>
    </source>
</evidence>
<feature type="transmembrane region" description="Helical" evidence="6">
    <location>
        <begin position="59"/>
        <end position="79"/>
    </location>
</feature>
<dbReference type="PANTHER" id="PTHR33931">
    <property type="entry name" value="HOLIN-LIKE PROTEIN CIDA-RELATED"/>
    <property type="match status" value="1"/>
</dbReference>
<evidence type="ECO:0000256" key="4">
    <source>
        <dbReference type="ARBA" id="ARBA00022989"/>
    </source>
</evidence>
<evidence type="ECO:0000313" key="8">
    <source>
        <dbReference type="EMBL" id="RGD79900.1"/>
    </source>
</evidence>
<keyword evidence="3 6" id="KW-0812">Transmembrane</keyword>
<organism evidence="8 9">
    <name type="scientific">Thomasclavelia ramosa</name>
    <dbReference type="NCBI Taxonomy" id="1547"/>
    <lineage>
        <taxon>Bacteria</taxon>
        <taxon>Bacillati</taxon>
        <taxon>Bacillota</taxon>
        <taxon>Erysipelotrichia</taxon>
        <taxon>Erysipelotrichales</taxon>
        <taxon>Coprobacillaceae</taxon>
        <taxon>Thomasclavelia</taxon>
    </lineage>
</organism>
<dbReference type="EMBL" id="JAQLKE010000014">
    <property type="protein sequence ID" value="MDB7084090.1"/>
    <property type="molecule type" value="Genomic_DNA"/>
</dbReference>
<dbReference type="Proteomes" id="UP000261032">
    <property type="component" value="Unassembled WGS sequence"/>
</dbReference>
<comment type="caution">
    <text evidence="8">The sequence shown here is derived from an EMBL/GenBank/DDBJ whole genome shotgun (WGS) entry which is preliminary data.</text>
</comment>
<proteinExistence type="predicted"/>
<reference evidence="8 9" key="1">
    <citation type="submission" date="2018-08" db="EMBL/GenBank/DDBJ databases">
        <title>A genome reference for cultivated species of the human gut microbiota.</title>
        <authorList>
            <person name="Zou Y."/>
            <person name="Xue W."/>
            <person name="Luo G."/>
        </authorList>
    </citation>
    <scope>NUCLEOTIDE SEQUENCE [LARGE SCALE GENOMIC DNA]</scope>
    <source>
        <strain evidence="8 9">OM06-4</strain>
    </source>
</reference>
<evidence type="ECO:0000256" key="2">
    <source>
        <dbReference type="ARBA" id="ARBA00022475"/>
    </source>
</evidence>
<evidence type="ECO:0000313" key="7">
    <source>
        <dbReference type="EMBL" id="MDB7084090.1"/>
    </source>
</evidence>
<name>A0A3E3EBC2_9FIRM</name>
<keyword evidence="2" id="KW-1003">Cell membrane</keyword>
<evidence type="ECO:0000313" key="9">
    <source>
        <dbReference type="Proteomes" id="UP000261032"/>
    </source>
</evidence>
<dbReference type="GO" id="GO:0005886">
    <property type="term" value="C:plasma membrane"/>
    <property type="evidence" value="ECO:0007669"/>
    <property type="project" value="UniProtKB-SubCell"/>
</dbReference>
<comment type="subcellular location">
    <subcellularLocation>
        <location evidence="1">Cell membrane</location>
        <topology evidence="1">Multi-pass membrane protein</topology>
    </subcellularLocation>
</comment>
<dbReference type="AlphaFoldDB" id="A0A3E3EBC2"/>
<feature type="transmembrane region" description="Helical" evidence="6">
    <location>
        <begin position="85"/>
        <end position="104"/>
    </location>
</feature>
<dbReference type="PANTHER" id="PTHR33931:SF2">
    <property type="entry name" value="HOLIN-LIKE PROTEIN CIDA"/>
    <property type="match status" value="1"/>
</dbReference>
<dbReference type="EMBL" id="QUSL01000033">
    <property type="protein sequence ID" value="RGD79900.1"/>
    <property type="molecule type" value="Genomic_DNA"/>
</dbReference>
<feature type="transmembrane region" description="Helical" evidence="6">
    <location>
        <begin position="7"/>
        <end position="24"/>
    </location>
</feature>
<dbReference type="Pfam" id="PF03788">
    <property type="entry name" value="LrgA"/>
    <property type="match status" value="1"/>
</dbReference>
<dbReference type="RefSeq" id="WP_008792264.1">
    <property type="nucleotide sequence ID" value="NZ_AP031443.1"/>
</dbReference>
<dbReference type="GeneID" id="64196986"/>
<accession>A0A3E3EBC2</accession>
<sequence length="120" mass="13182">MKYVHQFLIIMTISFIGELLGLLLPLPIPASVYGLAIMLICLFTRVIKLNQIEEVADWLILIMPVLFVPSAVSLINVGNAIIKDLLVIGIVTLISTIVVMIVTGKVAQVIIERKEDNDNG</sequence>